<dbReference type="STRING" id="28034.BFX07_01745"/>
<evidence type="ECO:0000313" key="2">
    <source>
        <dbReference type="Proteomes" id="UP000192660"/>
    </source>
</evidence>
<dbReference type="EMBL" id="FWWY01000001">
    <property type="protein sequence ID" value="SMC04738.1"/>
    <property type="molecule type" value="Genomic_DNA"/>
</dbReference>
<reference evidence="2" key="1">
    <citation type="submission" date="2017-04" db="EMBL/GenBank/DDBJ databases">
        <authorList>
            <person name="Varghese N."/>
            <person name="Submissions S."/>
        </authorList>
    </citation>
    <scope>NUCLEOTIDE SEQUENCE [LARGE SCALE GENOMIC DNA]</scope>
    <source>
        <strain evidence="2">DSM 9293</strain>
    </source>
</reference>
<proteinExistence type="predicted"/>
<sequence>MPRSILRVKNWVREDSTRTEEDVCEVCNRLIPQTGHRHLLRLQTGQVVCACQHCALLFDAPAQSQYQSIPTRIISLGRAMLGMEFWDMISSPVHLVGIVKRRGGQAEIFYPSPAGAVSGGPISREFLTLPLQEALDTMSDEVEVLLFADLSGMTEGFLIPLDRFYELIGLLRLNWQGLSGGNEVSRRIRQFFDQLARQAPSRGGLA</sequence>
<keyword evidence="2" id="KW-1185">Reference proteome</keyword>
<dbReference type="RefSeq" id="WP_084661326.1">
    <property type="nucleotide sequence ID" value="NZ_FWWY01000001.1"/>
</dbReference>
<dbReference type="AlphaFoldDB" id="A0A1W1WEK9"/>
<protein>
    <submittedName>
        <fullName evidence="1">Uncharacterized protein</fullName>
    </submittedName>
</protein>
<accession>A0A1W1WEK9</accession>
<dbReference type="InterPro" id="IPR045991">
    <property type="entry name" value="DUF5947"/>
</dbReference>
<gene>
    <name evidence="1" type="ORF">SAMN00768000_1813</name>
</gene>
<organism evidence="1 2">
    <name type="scientific">Sulfobacillus thermosulfidooxidans (strain DSM 9293 / VKM B-1269 / AT-1)</name>
    <dbReference type="NCBI Taxonomy" id="929705"/>
    <lineage>
        <taxon>Bacteria</taxon>
        <taxon>Bacillati</taxon>
        <taxon>Bacillota</taxon>
        <taxon>Clostridia</taxon>
        <taxon>Eubacteriales</taxon>
        <taxon>Clostridiales Family XVII. Incertae Sedis</taxon>
        <taxon>Sulfobacillus</taxon>
    </lineage>
</organism>
<dbReference type="Pfam" id="PF19372">
    <property type="entry name" value="DUF5947"/>
    <property type="match status" value="1"/>
</dbReference>
<dbReference type="Proteomes" id="UP000192660">
    <property type="component" value="Unassembled WGS sequence"/>
</dbReference>
<dbReference type="OrthoDB" id="152349at2"/>
<evidence type="ECO:0000313" key="1">
    <source>
        <dbReference type="EMBL" id="SMC04738.1"/>
    </source>
</evidence>
<name>A0A1W1WEK9_SULTA</name>